<dbReference type="GO" id="GO:0003993">
    <property type="term" value="F:acid phosphatase activity"/>
    <property type="evidence" value="ECO:0007669"/>
    <property type="project" value="InterPro"/>
</dbReference>
<evidence type="ECO:0008006" key="6">
    <source>
        <dbReference type="Google" id="ProtNLM"/>
    </source>
</evidence>
<dbReference type="Gene3D" id="3.60.21.10">
    <property type="match status" value="1"/>
</dbReference>
<dbReference type="Pfam" id="PF00149">
    <property type="entry name" value="Metallophos"/>
    <property type="match status" value="1"/>
</dbReference>
<dbReference type="SUPFAM" id="SSF56300">
    <property type="entry name" value="Metallo-dependent phosphatases"/>
    <property type="match status" value="1"/>
</dbReference>
<dbReference type="InterPro" id="IPR008963">
    <property type="entry name" value="Purple_acid_Pase-like_N"/>
</dbReference>
<gene>
    <name evidence="4" type="ORF">ACU52_02750</name>
</gene>
<dbReference type="GO" id="GO:0046872">
    <property type="term" value="F:metal ion binding"/>
    <property type="evidence" value="ECO:0007669"/>
    <property type="project" value="InterPro"/>
</dbReference>
<dbReference type="PANTHER" id="PTHR45867">
    <property type="entry name" value="PURPLE ACID PHOSPHATASE"/>
    <property type="match status" value="1"/>
</dbReference>
<evidence type="ECO:0000256" key="1">
    <source>
        <dbReference type="ARBA" id="ARBA00022729"/>
    </source>
</evidence>
<reference evidence="4 5" key="1">
    <citation type="submission" date="2015-06" db="EMBL/GenBank/DDBJ databases">
        <title>Prevotella sp. 109, sp. nov., a novel member of the family Prevotellaceae isolated from human faeces.</title>
        <authorList>
            <person name="Shkoporov A.N."/>
            <person name="Chaplin A.V."/>
            <person name="Kafarskaia L.I."/>
            <person name="Efimov B.A."/>
        </authorList>
    </citation>
    <scope>NUCLEOTIDE SEQUENCE [LARGE SCALE GENOMIC DNA]</scope>
    <source>
        <strain evidence="4 5">109</strain>
    </source>
</reference>
<dbReference type="NCBIfam" id="TIGR04183">
    <property type="entry name" value="Por_Secre_tail"/>
    <property type="match status" value="1"/>
</dbReference>
<dbReference type="InterPro" id="IPR003961">
    <property type="entry name" value="FN3_dom"/>
</dbReference>
<sequence length="576" mass="63689">MLSASAQEISLNQDNYTVPSWTRLTRLMAEMQSASQPYSINMTLNGDPTTRMAFAWFTNSSVKTGKVQIVLKADASVEDFSKPDITIDAVSADVKDLNYVTSKNGVEGVEANTKRSYTSHKALAKDLKPGTTYSFRVGNEEGWSEIGHFTTAAESYDKKEGFSFIYITDTQAQNDGMFDVSQKTAHAAQKMVPDAKFVLVNGDLVETSGANNSEWEYEQWFSTMQDIWMNYPLVVAQGNHDTSSNSNFAWHFNTDNTFNTTSAVPTTMEGTVYSFVQGDALFMVINYEDYKKEGYFDALADWMRKQVEEHKDVKWRIATFHKNMFTGSQSHQSDSDGRLVRENMLPVFNELHIDVALQGHDHIYEVIGPVNNLTKTLVDGAVEEVETVVPGGVRENMTGKQGGVFNVNEGTLYFLNNSAGKKKYEPRDEQAMIDAYSAHGVDNYWGLFSGKFGQTGEPTFSDVTVTADTIFVSTYTVNDAGSATLFDSFKIIKEEGSSTGVSKAETSPVRIYNDSDNKQIVIKGVEPESVEVYSSNGALAGRYTGTTIATNAMGSGLYIVKAIKGNKSYYGKVIVE</sequence>
<keyword evidence="5" id="KW-1185">Reference proteome</keyword>
<accession>A0A8E1URX0</accession>
<dbReference type="InterPro" id="IPR004843">
    <property type="entry name" value="Calcineurin-like_PHP"/>
</dbReference>
<dbReference type="Proteomes" id="UP000036951">
    <property type="component" value="Unassembled WGS sequence"/>
</dbReference>
<dbReference type="Gene3D" id="2.60.40.380">
    <property type="entry name" value="Purple acid phosphatase-like, N-terminal"/>
    <property type="match status" value="1"/>
</dbReference>
<dbReference type="AlphaFoldDB" id="A0A8E1URX0"/>
<name>A0A8E1URX0_9BACT</name>
<dbReference type="InterPro" id="IPR015914">
    <property type="entry name" value="PAPs_N"/>
</dbReference>
<dbReference type="PANTHER" id="PTHR45867:SF3">
    <property type="entry name" value="ACID PHOSPHATASE TYPE 7"/>
    <property type="match status" value="1"/>
</dbReference>
<dbReference type="EMBL" id="LFQU01000003">
    <property type="protein sequence ID" value="KOO69409.1"/>
    <property type="molecule type" value="Genomic_DNA"/>
</dbReference>
<dbReference type="InterPro" id="IPR029052">
    <property type="entry name" value="Metallo-depent_PP-like"/>
</dbReference>
<evidence type="ECO:0000313" key="4">
    <source>
        <dbReference type="EMBL" id="KOO69409.1"/>
    </source>
</evidence>
<evidence type="ECO:0000259" key="3">
    <source>
        <dbReference type="Pfam" id="PF16656"/>
    </source>
</evidence>
<dbReference type="SUPFAM" id="SSF49363">
    <property type="entry name" value="Purple acid phosphatase, N-terminal domain"/>
    <property type="match status" value="1"/>
</dbReference>
<evidence type="ECO:0000313" key="5">
    <source>
        <dbReference type="Proteomes" id="UP000036951"/>
    </source>
</evidence>
<dbReference type="InterPro" id="IPR026444">
    <property type="entry name" value="Secre_tail"/>
</dbReference>
<organism evidence="4 5">
    <name type="scientific">Xylanibacter rarus</name>
    <dbReference type="NCBI Taxonomy" id="1676614"/>
    <lineage>
        <taxon>Bacteria</taxon>
        <taxon>Pseudomonadati</taxon>
        <taxon>Bacteroidota</taxon>
        <taxon>Bacteroidia</taxon>
        <taxon>Bacteroidales</taxon>
        <taxon>Prevotellaceae</taxon>
        <taxon>Xylanibacter</taxon>
    </lineage>
</organism>
<evidence type="ECO:0000259" key="2">
    <source>
        <dbReference type="Pfam" id="PF00149"/>
    </source>
</evidence>
<comment type="caution">
    <text evidence="4">The sequence shown here is derived from an EMBL/GenBank/DDBJ whole genome shotgun (WGS) entry which is preliminary data.</text>
</comment>
<feature type="domain" description="Calcineurin-like phosphoesterase" evidence="2">
    <location>
        <begin position="164"/>
        <end position="364"/>
    </location>
</feature>
<dbReference type="CDD" id="cd00063">
    <property type="entry name" value="FN3"/>
    <property type="match status" value="1"/>
</dbReference>
<dbReference type="Pfam" id="PF16656">
    <property type="entry name" value="Pur_ac_phosph_N"/>
    <property type="match status" value="1"/>
</dbReference>
<keyword evidence="1" id="KW-0732">Signal</keyword>
<proteinExistence type="predicted"/>
<protein>
    <recommendedName>
        <fullName evidence="6">Metallophosphoesterase</fullName>
    </recommendedName>
</protein>
<feature type="domain" description="Purple acid phosphatase N-terminal" evidence="3">
    <location>
        <begin position="37"/>
        <end position="151"/>
    </location>
</feature>